<feature type="region of interest" description="Disordered" evidence="1">
    <location>
        <begin position="1"/>
        <end position="252"/>
    </location>
</feature>
<dbReference type="Proteomes" id="UP001619887">
    <property type="component" value="Unassembled WGS sequence"/>
</dbReference>
<gene>
    <name evidence="2" type="ORF">OYC64_012391</name>
</gene>
<keyword evidence="3" id="KW-1185">Reference proteome</keyword>
<feature type="compositionally biased region" description="Polar residues" evidence="1">
    <location>
        <begin position="157"/>
        <end position="169"/>
    </location>
</feature>
<reference evidence="2 3" key="1">
    <citation type="journal article" date="2022" name="G3 (Bethesda)">
        <title>Evaluating Illumina-, Nanopore-, and PacBio-based genome assembly strategies with the bald notothen, Trematomus borchgrevinki.</title>
        <authorList>
            <person name="Rayamajhi N."/>
            <person name="Cheng C.C."/>
            <person name="Catchen J.M."/>
        </authorList>
    </citation>
    <scope>NUCLEOTIDE SEQUENCE [LARGE SCALE GENOMIC DNA]</scope>
    <source>
        <strain evidence="2">AGRC-2024</strain>
    </source>
</reference>
<reference evidence="2 3" key="2">
    <citation type="journal article" date="2024" name="G3 (Bethesda)">
        <title>The genome of the cryopelagic Antarctic bald notothen, Trematomus borchgrevinki.</title>
        <authorList>
            <person name="Rayamajhi N."/>
            <person name="Rivera-Colon A.G."/>
            <person name="Minhas B.F."/>
            <person name="Cheng C.C."/>
            <person name="Catchen J.M."/>
        </authorList>
    </citation>
    <scope>NUCLEOTIDE SEQUENCE [LARGE SCALE GENOMIC DNA]</scope>
    <source>
        <strain evidence="2">AGRC-2024</strain>
    </source>
</reference>
<feature type="compositionally biased region" description="Basic and acidic residues" evidence="1">
    <location>
        <begin position="545"/>
        <end position="564"/>
    </location>
</feature>
<feature type="compositionally biased region" description="Basic and acidic residues" evidence="1">
    <location>
        <begin position="38"/>
        <end position="52"/>
    </location>
</feature>
<feature type="compositionally biased region" description="Low complexity" evidence="1">
    <location>
        <begin position="61"/>
        <end position="73"/>
    </location>
</feature>
<feature type="compositionally biased region" description="Polar residues" evidence="1">
    <location>
        <begin position="418"/>
        <end position="452"/>
    </location>
</feature>
<feature type="region of interest" description="Disordered" evidence="1">
    <location>
        <begin position="347"/>
        <end position="367"/>
    </location>
</feature>
<proteinExistence type="predicted"/>
<accession>A0ABD2G8P4</accession>
<feature type="compositionally biased region" description="Polar residues" evidence="1">
    <location>
        <begin position="22"/>
        <end position="34"/>
    </location>
</feature>
<feature type="region of interest" description="Disordered" evidence="1">
    <location>
        <begin position="390"/>
        <end position="466"/>
    </location>
</feature>
<evidence type="ECO:0000313" key="3">
    <source>
        <dbReference type="Proteomes" id="UP001619887"/>
    </source>
</evidence>
<dbReference type="EMBL" id="JBIYXZ010002081">
    <property type="protein sequence ID" value="KAL3050342.1"/>
    <property type="molecule type" value="Genomic_DNA"/>
</dbReference>
<organism evidence="2 3">
    <name type="scientific">Pagothenia borchgrevinki</name>
    <name type="common">Bald rockcod</name>
    <name type="synonym">Trematomus borchgrevinki</name>
    <dbReference type="NCBI Taxonomy" id="8213"/>
    <lineage>
        <taxon>Eukaryota</taxon>
        <taxon>Metazoa</taxon>
        <taxon>Chordata</taxon>
        <taxon>Craniata</taxon>
        <taxon>Vertebrata</taxon>
        <taxon>Euteleostomi</taxon>
        <taxon>Actinopterygii</taxon>
        <taxon>Neopterygii</taxon>
        <taxon>Teleostei</taxon>
        <taxon>Neoteleostei</taxon>
        <taxon>Acanthomorphata</taxon>
        <taxon>Eupercaria</taxon>
        <taxon>Perciformes</taxon>
        <taxon>Notothenioidei</taxon>
        <taxon>Nototheniidae</taxon>
        <taxon>Pagothenia</taxon>
    </lineage>
</organism>
<evidence type="ECO:0000256" key="1">
    <source>
        <dbReference type="SAM" id="MobiDB-lite"/>
    </source>
</evidence>
<feature type="compositionally biased region" description="Basic and acidic residues" evidence="1">
    <location>
        <begin position="347"/>
        <end position="360"/>
    </location>
</feature>
<dbReference type="AlphaFoldDB" id="A0ABD2G8P4"/>
<feature type="compositionally biased region" description="Polar residues" evidence="1">
    <location>
        <begin position="235"/>
        <end position="251"/>
    </location>
</feature>
<comment type="caution">
    <text evidence="2">The sequence shown here is derived from an EMBL/GenBank/DDBJ whole genome shotgun (WGS) entry which is preliminary data.</text>
</comment>
<protein>
    <submittedName>
        <fullName evidence="2">Uncharacterized protein</fullName>
    </submittedName>
</protein>
<feature type="region of interest" description="Disordered" evidence="1">
    <location>
        <begin position="538"/>
        <end position="568"/>
    </location>
</feature>
<sequence length="702" mass="76071">MPATTKPSRRKTPAQRKAAQKVISTKRQTCNSNKPRGRATERPQKTPAEPKRSTTRAQAQSGRSPRGRGVSGPATESPGRSPGRVNHALNVKESARLRRQSNPPDHSSELQDPLGRRKSLRGTRVPVTPYQPPKPCRGGRNSRRGAGRRAASQQGNTRNKPLSTSINESTPEEGIESLAVSDAEEKLAVSLKTDAEAPASIKDQSLGGNNAKDGSPLKADSPPSNDLLEDCVQGSCDSTTTQQDNKAVSHNSDGDLRCVTGVCGDVDGQLKLCSDRSKDSPCALTRICSPEVQSNRKRNKSLSILGNKLDHLGCDGKQDDICAVHQEEGSKLDLKENRTDEREIVATETKEKINHERGESFEGDNAVETVEDMEDMEDMAERLANCEGAKKEKENDFSINPDDPLPSTPAFQSPDPPHSNNGLTELSESPVNVLSVSNTATSNPTKAPSTSEAVKPEGLSQGKTDMLPAIHGAKPQFTGSSAVAETALMVQTVLVKRNTPVIIRTDCFKHRILRDSSQGEPHQLQSLAILSPLEEKKACTPAETQTKDSESNPEPLEGHSHRETSSLSLSLAPQFSTDALAAECEPNLSEDSAVVAEQNPVPKISTTSLDSSYTFSCSSESTRSSFSFDTESEAGLWRAWPLYTSHILGARGGLFALLDRSETTEEGEEEAEQVWDVQAMPEEDQLWPVQLLPQPQHWPPDL</sequence>
<name>A0ABD2G8P4_PAGBO</name>
<evidence type="ECO:0000313" key="2">
    <source>
        <dbReference type="EMBL" id="KAL3050342.1"/>
    </source>
</evidence>